<dbReference type="PANTHER" id="PTHR44591">
    <property type="entry name" value="STRESS RESPONSE REGULATOR PROTEIN 1"/>
    <property type="match status" value="1"/>
</dbReference>
<evidence type="ECO:0000256" key="1">
    <source>
        <dbReference type="ARBA" id="ARBA00022553"/>
    </source>
</evidence>
<dbReference type="SMART" id="SM00448">
    <property type="entry name" value="REC"/>
    <property type="match status" value="1"/>
</dbReference>
<dbReference type="PANTHER" id="PTHR44591:SF23">
    <property type="entry name" value="CHEY SUBFAMILY"/>
    <property type="match status" value="1"/>
</dbReference>
<organism evidence="5">
    <name type="scientific">Ruegeria sp. PrR005</name>
    <dbReference type="NCBI Taxonomy" id="2706882"/>
    <lineage>
        <taxon>Bacteria</taxon>
        <taxon>Pseudomonadati</taxon>
        <taxon>Pseudomonadota</taxon>
        <taxon>Alphaproteobacteria</taxon>
        <taxon>Rhodobacterales</taxon>
        <taxon>Roseobacteraceae</taxon>
        <taxon>Ruegeria</taxon>
    </lineage>
</organism>
<feature type="transmembrane region" description="Helical" evidence="3">
    <location>
        <begin position="459"/>
        <end position="488"/>
    </location>
</feature>
<keyword evidence="1 2" id="KW-0597">Phosphoprotein</keyword>
<dbReference type="GO" id="GO:0016020">
    <property type="term" value="C:membrane"/>
    <property type="evidence" value="ECO:0007669"/>
    <property type="project" value="InterPro"/>
</dbReference>
<feature type="transmembrane region" description="Helical" evidence="3">
    <location>
        <begin position="384"/>
        <end position="402"/>
    </location>
</feature>
<gene>
    <name evidence="5" type="ORF">G0P99_04150</name>
</gene>
<dbReference type="InterPro" id="IPR037185">
    <property type="entry name" value="EmrE-like"/>
</dbReference>
<comment type="caution">
    <text evidence="5">The sequence shown here is derived from an EMBL/GenBank/DDBJ whole genome shotgun (WGS) entry which is preliminary data.</text>
</comment>
<feature type="domain" description="Response regulatory" evidence="4">
    <location>
        <begin position="14"/>
        <end position="131"/>
    </location>
</feature>
<feature type="transmembrane region" description="Helical" evidence="3">
    <location>
        <begin position="299"/>
        <end position="320"/>
    </location>
</feature>
<evidence type="ECO:0000259" key="4">
    <source>
        <dbReference type="PROSITE" id="PS50110"/>
    </source>
</evidence>
<evidence type="ECO:0000313" key="5">
    <source>
        <dbReference type="EMBL" id="NDW44142.1"/>
    </source>
</evidence>
<dbReference type="SUPFAM" id="SSF103481">
    <property type="entry name" value="Multidrug resistance efflux transporter EmrE"/>
    <property type="match status" value="2"/>
</dbReference>
<dbReference type="InterPro" id="IPR001789">
    <property type="entry name" value="Sig_transdc_resp-reg_receiver"/>
</dbReference>
<dbReference type="Pfam" id="PF00072">
    <property type="entry name" value="Response_reg"/>
    <property type="match status" value="1"/>
</dbReference>
<dbReference type="EMBL" id="JAAGOX010000006">
    <property type="protein sequence ID" value="NDW44142.1"/>
    <property type="molecule type" value="Genomic_DNA"/>
</dbReference>
<feature type="transmembrane region" description="Helical" evidence="3">
    <location>
        <begin position="327"/>
        <end position="347"/>
    </location>
</feature>
<dbReference type="InterPro" id="IPR000620">
    <property type="entry name" value="EamA_dom"/>
</dbReference>
<name>A0A6B2NIX8_9RHOB</name>
<reference evidence="5" key="1">
    <citation type="submission" date="2020-02" db="EMBL/GenBank/DDBJ databases">
        <title>Delineation of the pyrene-degrading pathway in Roseobacter clade bacteria by genomic analysis.</title>
        <authorList>
            <person name="Zhou H."/>
            <person name="Wang H."/>
        </authorList>
    </citation>
    <scope>NUCLEOTIDE SEQUENCE</scope>
    <source>
        <strain evidence="5">PrR005</strain>
    </source>
</reference>
<feature type="transmembrane region" description="Helical" evidence="3">
    <location>
        <begin position="270"/>
        <end position="293"/>
    </location>
</feature>
<dbReference type="SUPFAM" id="SSF52172">
    <property type="entry name" value="CheY-like"/>
    <property type="match status" value="1"/>
</dbReference>
<dbReference type="InterPro" id="IPR050595">
    <property type="entry name" value="Bact_response_regulator"/>
</dbReference>
<dbReference type="Pfam" id="PF00892">
    <property type="entry name" value="EamA"/>
    <property type="match status" value="2"/>
</dbReference>
<dbReference type="AlphaFoldDB" id="A0A6B2NIX8"/>
<keyword evidence="3" id="KW-0812">Transmembrane</keyword>
<dbReference type="PROSITE" id="PS50110">
    <property type="entry name" value="RESPONSE_REGULATORY"/>
    <property type="match status" value="1"/>
</dbReference>
<evidence type="ECO:0000256" key="2">
    <source>
        <dbReference type="PROSITE-ProRule" id="PRU00169"/>
    </source>
</evidence>
<evidence type="ECO:0000256" key="3">
    <source>
        <dbReference type="SAM" id="Phobius"/>
    </source>
</evidence>
<feature type="transmembrane region" description="Helical" evidence="3">
    <location>
        <begin position="422"/>
        <end position="447"/>
    </location>
</feature>
<proteinExistence type="predicted"/>
<dbReference type="RefSeq" id="WP_164128016.1">
    <property type="nucleotide sequence ID" value="NZ_JAAGOX010000006.1"/>
</dbReference>
<feature type="transmembrane region" description="Helical" evidence="3">
    <location>
        <begin position="206"/>
        <end position="226"/>
    </location>
</feature>
<dbReference type="GO" id="GO:0000160">
    <property type="term" value="P:phosphorelay signal transduction system"/>
    <property type="evidence" value="ECO:0007669"/>
    <property type="project" value="InterPro"/>
</dbReference>
<accession>A0A6B2NIX8</accession>
<sequence length="507" mass="54543">MINMNDPETIAEASVLIVDDSRVSGRKLAKAVNSLGHHSKRVTGGAEALAVLHETPFDIMLLDIVMPEVDGYQVLNAMKSDAALRDIPVIVVSSLDEEIDSVVRAIELGAEDFLPKNFEPAILKARINASLARKRFRDRELAYFRDIDTLTRAAQVIEGGAFRPAELDIVDVAARNDPLGALAKVFRSLAEEIYDRERRADLTVRTLRGTLLVLAAGSIFGIAPALGRLASASDVPPLGLVFWSAVVAAVFCLSVSVVRRGLPRLKLRDFGFLALWAVLLGSLYQLLTVVISAHVEATMIALIGSSRGFMVFLLAALLALERPSLRRFSGLGLGFAGIAIVLLVKGAGGEGELLWLISALALPFLLSLHTLLMSWRPRHIDAGATVGVMMALSALFLLPFAMAQDALFLPSASFGQREVITFTLGVSTAVALVLALDLVATAGPVFASQMAYSQTLAGIAWGMLLLGESLSPLAIASLLLVIVGFWLVEPKRAGDDFRITLRMRDER</sequence>
<dbReference type="Gene3D" id="3.40.50.2300">
    <property type="match status" value="1"/>
</dbReference>
<keyword evidence="3" id="KW-1133">Transmembrane helix</keyword>
<dbReference type="InterPro" id="IPR011006">
    <property type="entry name" value="CheY-like_superfamily"/>
</dbReference>
<feature type="transmembrane region" description="Helical" evidence="3">
    <location>
        <begin position="353"/>
        <end position="372"/>
    </location>
</feature>
<protein>
    <submittedName>
        <fullName evidence="5">Response regulator</fullName>
    </submittedName>
</protein>
<feature type="modified residue" description="4-aspartylphosphate" evidence="2">
    <location>
        <position position="63"/>
    </location>
</feature>
<feature type="transmembrane region" description="Helical" evidence="3">
    <location>
        <begin position="238"/>
        <end position="258"/>
    </location>
</feature>
<keyword evidence="3" id="KW-0472">Membrane</keyword>